<dbReference type="InterPro" id="IPR035906">
    <property type="entry name" value="MetI-like_sf"/>
</dbReference>
<proteinExistence type="inferred from homology"/>
<dbReference type="Proteomes" id="UP001243009">
    <property type="component" value="Unassembled WGS sequence"/>
</dbReference>
<dbReference type="RefSeq" id="WP_305106982.1">
    <property type="nucleotide sequence ID" value="NZ_JAUTWS010000040.1"/>
</dbReference>
<evidence type="ECO:0000256" key="6">
    <source>
        <dbReference type="ARBA" id="ARBA00022989"/>
    </source>
</evidence>
<evidence type="ECO:0000256" key="4">
    <source>
        <dbReference type="ARBA" id="ARBA00022475"/>
    </source>
</evidence>
<dbReference type="SUPFAM" id="SSF161098">
    <property type="entry name" value="MetI-like"/>
    <property type="match status" value="1"/>
</dbReference>
<accession>A0ABT9E7F9</accession>
<dbReference type="InterPro" id="IPR000515">
    <property type="entry name" value="MetI-like"/>
</dbReference>
<keyword evidence="11" id="KW-1185">Reference proteome</keyword>
<dbReference type="InterPro" id="IPR010065">
    <property type="entry name" value="AA_ABC_transptr_permease_3TM"/>
</dbReference>
<dbReference type="InterPro" id="IPR043429">
    <property type="entry name" value="ArtM/GltK/GlnP/TcyL/YhdX-like"/>
</dbReference>
<dbReference type="CDD" id="cd06261">
    <property type="entry name" value="TM_PBP2"/>
    <property type="match status" value="1"/>
</dbReference>
<feature type="transmembrane region" description="Helical" evidence="8">
    <location>
        <begin position="110"/>
        <end position="129"/>
    </location>
</feature>
<keyword evidence="7 8" id="KW-0472">Membrane</keyword>
<gene>
    <name evidence="10" type="ORF">Q7A36_27540</name>
</gene>
<evidence type="ECO:0000256" key="1">
    <source>
        <dbReference type="ARBA" id="ARBA00004429"/>
    </source>
</evidence>
<comment type="caution">
    <text evidence="10">The sequence shown here is derived from an EMBL/GenBank/DDBJ whole genome shotgun (WGS) entry which is preliminary data.</text>
</comment>
<dbReference type="Pfam" id="PF00528">
    <property type="entry name" value="BPD_transp_1"/>
    <property type="match status" value="1"/>
</dbReference>
<comment type="subcellular location">
    <subcellularLocation>
        <location evidence="1">Cell inner membrane</location>
        <topology evidence="1">Multi-pass membrane protein</topology>
    </subcellularLocation>
    <subcellularLocation>
        <location evidence="8">Cell membrane</location>
        <topology evidence="8">Multi-pass membrane protein</topology>
    </subcellularLocation>
</comment>
<keyword evidence="4" id="KW-1003">Cell membrane</keyword>
<organism evidence="10 11">
    <name type="scientific">Paracraurococcus lichenis</name>
    <dbReference type="NCBI Taxonomy" id="3064888"/>
    <lineage>
        <taxon>Bacteria</taxon>
        <taxon>Pseudomonadati</taxon>
        <taxon>Pseudomonadota</taxon>
        <taxon>Alphaproteobacteria</taxon>
        <taxon>Acetobacterales</taxon>
        <taxon>Roseomonadaceae</taxon>
        <taxon>Paracraurococcus</taxon>
    </lineage>
</organism>
<reference evidence="10 11" key="1">
    <citation type="submission" date="2023-08" db="EMBL/GenBank/DDBJ databases">
        <title>The draft genome sequence of Paracraurococcus sp. LOR1-02.</title>
        <authorList>
            <person name="Kingkaew E."/>
            <person name="Tanasupawat S."/>
        </authorList>
    </citation>
    <scope>NUCLEOTIDE SEQUENCE [LARGE SCALE GENOMIC DNA]</scope>
    <source>
        <strain evidence="10 11">LOR1-02</strain>
    </source>
</reference>
<name>A0ABT9E7F9_9PROT</name>
<evidence type="ECO:0000256" key="7">
    <source>
        <dbReference type="ARBA" id="ARBA00023136"/>
    </source>
</evidence>
<dbReference type="PANTHER" id="PTHR30614">
    <property type="entry name" value="MEMBRANE COMPONENT OF AMINO ACID ABC TRANSPORTER"/>
    <property type="match status" value="1"/>
</dbReference>
<keyword evidence="5 8" id="KW-0812">Transmembrane</keyword>
<feature type="transmembrane region" description="Helical" evidence="8">
    <location>
        <begin position="166"/>
        <end position="192"/>
    </location>
</feature>
<evidence type="ECO:0000313" key="11">
    <source>
        <dbReference type="Proteomes" id="UP001243009"/>
    </source>
</evidence>
<sequence>MSDITLDASAKVAEAAPRTPPASQIGLVGWLRTNLFSSWINSAVTLVLAYLVIRWLVGFVEWGIVNAVWSVPDNQTQACRDLKGIGACWAVITEKHRFILFGTYPYEEHWRPALCILLFIGLFTVSAMRRFWRKELAYIWMGTLVLIGLLMWGGGLGLPYVPQERWGGLVITLILATFGLALAFPLAVLVALGRRSRLPAIKALCVLYVELIRGVPLISLLFMASVMFPLFLPEGMNIDKLLRAQIAIILFAGAYLAEVVRGGLQALPKGQYEAADALGLSYWQKTGFIILPQALRLVIPPLVNTFIGFFKDTSLVLIIGIFDLLTAGKTAIIEPAWQGFGVEVYLTVGAIYFVFCFAMSKYSQGLEAELNRHRRR</sequence>
<dbReference type="PANTHER" id="PTHR30614:SF41">
    <property type="entry name" value="INNER MEMBRANE AMINO-ACID ABC TRANSPORTER PERMEASE PROTEIN YHDY"/>
    <property type="match status" value="1"/>
</dbReference>
<feature type="transmembrane region" description="Helical" evidence="8">
    <location>
        <begin position="344"/>
        <end position="362"/>
    </location>
</feature>
<keyword evidence="3 8" id="KW-0813">Transport</keyword>
<dbReference type="EMBL" id="JAUTWS010000040">
    <property type="protein sequence ID" value="MDO9712127.1"/>
    <property type="molecule type" value="Genomic_DNA"/>
</dbReference>
<keyword evidence="6 8" id="KW-1133">Transmembrane helix</keyword>
<feature type="domain" description="ABC transmembrane type-1" evidence="9">
    <location>
        <begin position="169"/>
        <end position="363"/>
    </location>
</feature>
<evidence type="ECO:0000256" key="3">
    <source>
        <dbReference type="ARBA" id="ARBA00022448"/>
    </source>
</evidence>
<feature type="transmembrane region" description="Helical" evidence="8">
    <location>
        <begin position="204"/>
        <end position="232"/>
    </location>
</feature>
<feature type="transmembrane region" description="Helical" evidence="8">
    <location>
        <begin position="39"/>
        <end position="57"/>
    </location>
</feature>
<dbReference type="Gene3D" id="1.10.3720.10">
    <property type="entry name" value="MetI-like"/>
    <property type="match status" value="1"/>
</dbReference>
<feature type="transmembrane region" description="Helical" evidence="8">
    <location>
        <begin position="244"/>
        <end position="264"/>
    </location>
</feature>
<feature type="transmembrane region" description="Helical" evidence="8">
    <location>
        <begin position="136"/>
        <end position="154"/>
    </location>
</feature>
<evidence type="ECO:0000313" key="10">
    <source>
        <dbReference type="EMBL" id="MDO9712127.1"/>
    </source>
</evidence>
<dbReference type="PROSITE" id="PS50928">
    <property type="entry name" value="ABC_TM1"/>
    <property type="match status" value="1"/>
</dbReference>
<dbReference type="NCBIfam" id="TIGR01726">
    <property type="entry name" value="HEQRo_perm_3TM"/>
    <property type="match status" value="1"/>
</dbReference>
<comment type="similarity">
    <text evidence="2">Belongs to the binding-protein-dependent transport system permease family. HisMQ subfamily.</text>
</comment>
<evidence type="ECO:0000259" key="9">
    <source>
        <dbReference type="PROSITE" id="PS50928"/>
    </source>
</evidence>
<evidence type="ECO:0000256" key="5">
    <source>
        <dbReference type="ARBA" id="ARBA00022692"/>
    </source>
</evidence>
<protein>
    <submittedName>
        <fullName evidence="10">Amino acid ABC transporter permease</fullName>
    </submittedName>
</protein>
<evidence type="ECO:0000256" key="8">
    <source>
        <dbReference type="RuleBase" id="RU363032"/>
    </source>
</evidence>
<evidence type="ECO:0000256" key="2">
    <source>
        <dbReference type="ARBA" id="ARBA00010072"/>
    </source>
</evidence>